<sequence length="979" mass="112382">MEPSPKKAKSDSSWGENLLIRLSDAFVRTDGNAICPIIKAENSIRVLHKLQKQLFHEILREAGCGIGLKRITIHWKSLTGHRMINGNIFIKCEVSRKFTDETKKKFSEELTAVFRRKSKVKHILVDIVRDMDVIPQPIISEIDFDLYKLELCYKELTDSTEEEKDVFKITTKSIKNTIEELKEQYTKIAVLSQNGKGKSFFLNLLLLITSDNEEEYAENNKSLKLPQDISGRPTFKELMEMKETFLHLPEVVREFVRKQSNLKEDFKTALKPIFHDLNIGNTRKDLQKSNKSFKSLSRYFTQGSRLSIEPYLLAQKGLEKSYESTTKCIIHLRYGTVYQLKVEYFEAEELQEQLFELVSLLKKDAVTCGINKAVKNKSCECLKTRFGLLTDYAASDINEDFLCQFKTYEDIALSEAVTTFVGLTELYVGKGTELAVDRLSMQAVLRHLTSGQDDNSSENLAWKHRVAAVKEIILYIPSKILYGGKEILEMPGTDDSDPLAMDFIQTALNTVDAIFIMSDFAFKIAEREVKEILLKSDFVQAWKKDPEHYSLMFLAYPEKDTNFQFGEDSKDAIQTLYASEVKKRSKEIEELCKLLDMDKDKLSAPMDKSIFTSYVLPVLHTSILMQEGTPHTVIAENADFLKYTGIDNMINHLDNLIAAKQSEYILKIEQNLKKLNRKPEMVSNTKGVESALNLLKRKELKDLVEGTCCLAYDLMLAELQRQLKTLYKNTLATTVDSLLVSSVQDAKARWEEKENRITSQGQFNPYFCGNHPAYQVRIAQVLFLDSEDHKNKIFTFLAAEIKRLLLQYKKNVFEVFSKQLNNLCSTNELQDVDLSTVVKEAIKDPLTEALNWYIGKQKMPFNKPMIVKYFNESKKLSLKKYLLTPSYKIGDIDETKHKAKQNIEKTIMNVRGYFIDHILILHEIRWKSFTSHLQTKKGVPKLWLVLIGQLKEMAKRAGASAQSPKSSKVEALISAKLRK</sequence>
<dbReference type="AlphaFoldDB" id="A0A8C5LMC8"/>
<dbReference type="OrthoDB" id="9904559at2759"/>
<proteinExistence type="predicted"/>
<protein>
    <submittedName>
        <fullName evidence="2">Uncharacterized protein</fullName>
    </submittedName>
</protein>
<evidence type="ECO:0000256" key="1">
    <source>
        <dbReference type="SAM" id="MobiDB-lite"/>
    </source>
</evidence>
<evidence type="ECO:0000313" key="2">
    <source>
        <dbReference type="Ensembl" id="ENSLLEP00000000293.1"/>
    </source>
</evidence>
<organism evidence="2 3">
    <name type="scientific">Leptobrachium leishanense</name>
    <name type="common">Leishan spiny toad</name>
    <dbReference type="NCBI Taxonomy" id="445787"/>
    <lineage>
        <taxon>Eukaryota</taxon>
        <taxon>Metazoa</taxon>
        <taxon>Chordata</taxon>
        <taxon>Craniata</taxon>
        <taxon>Vertebrata</taxon>
        <taxon>Euteleostomi</taxon>
        <taxon>Amphibia</taxon>
        <taxon>Batrachia</taxon>
        <taxon>Anura</taxon>
        <taxon>Pelobatoidea</taxon>
        <taxon>Megophryidae</taxon>
        <taxon>Leptobrachium</taxon>
    </lineage>
</organism>
<dbReference type="GeneTree" id="ENSGT00980000201435"/>
<name>A0A8C5LMC8_9ANUR</name>
<feature type="region of interest" description="Disordered" evidence="1">
    <location>
        <begin position="958"/>
        <end position="979"/>
    </location>
</feature>
<accession>A0A8C5LMC8</accession>
<dbReference type="Ensembl" id="ENSLLET00000000311.1">
    <property type="protein sequence ID" value="ENSLLEP00000000293.1"/>
    <property type="gene ID" value="ENSLLEG00000000200.1"/>
</dbReference>
<keyword evidence="3" id="KW-1185">Reference proteome</keyword>
<reference evidence="2" key="1">
    <citation type="submission" date="2025-08" db="UniProtKB">
        <authorList>
            <consortium name="Ensembl"/>
        </authorList>
    </citation>
    <scope>IDENTIFICATION</scope>
</reference>
<dbReference type="Proteomes" id="UP000694569">
    <property type="component" value="Unplaced"/>
</dbReference>
<evidence type="ECO:0000313" key="3">
    <source>
        <dbReference type="Proteomes" id="UP000694569"/>
    </source>
</evidence>
<reference evidence="2" key="2">
    <citation type="submission" date="2025-09" db="UniProtKB">
        <authorList>
            <consortium name="Ensembl"/>
        </authorList>
    </citation>
    <scope>IDENTIFICATION</scope>
</reference>